<accession>A0A1B0BEE4</accession>
<organism evidence="1 2">
    <name type="scientific">Glossina palpalis gambiensis</name>
    <dbReference type="NCBI Taxonomy" id="67801"/>
    <lineage>
        <taxon>Eukaryota</taxon>
        <taxon>Metazoa</taxon>
        <taxon>Ecdysozoa</taxon>
        <taxon>Arthropoda</taxon>
        <taxon>Hexapoda</taxon>
        <taxon>Insecta</taxon>
        <taxon>Pterygota</taxon>
        <taxon>Neoptera</taxon>
        <taxon>Endopterygota</taxon>
        <taxon>Diptera</taxon>
        <taxon>Brachycera</taxon>
        <taxon>Muscomorpha</taxon>
        <taxon>Hippoboscoidea</taxon>
        <taxon>Glossinidae</taxon>
        <taxon>Glossina</taxon>
    </lineage>
</organism>
<keyword evidence="2" id="KW-1185">Reference proteome</keyword>
<dbReference type="AlphaFoldDB" id="A0A1B0BEE4"/>
<protein>
    <submittedName>
        <fullName evidence="1">Uncharacterized protein</fullName>
    </submittedName>
</protein>
<sequence length="295" mass="32435">MHCMRVFSDIELEPDNVTNDTTYNVNGSGGTNSKYCNLDSPTDGANQHQYIYVYNGNESQTEHFFYVMSSSRVEGMVDLSFDEENTLNATTWLTIPIRWASAPVKTRAVKINSLANAGDKIRGNLCVPPAPGMIASLVSTKPILAFSAAVRISQAKAISKPPPSAAPSKAAITGMGSCSIFIKSCRNCVTNSLTSFSDMPLRSFKSAPAQNTPGVKLRKTTTRELLSFFKSTKISENVSTKSRLKAFLASGRLRPNTYKKKSSPEAEVEKYARKYNFSLKASVEMEKRTLFCLFI</sequence>
<dbReference type="EnsemblMetazoa" id="GPPI027311-RA">
    <property type="protein sequence ID" value="GPPI027311-PA"/>
    <property type="gene ID" value="GPPI027311"/>
</dbReference>
<dbReference type="VEuPathDB" id="VectorBase:GPPI027311"/>
<dbReference type="EMBL" id="JXJN01012869">
    <property type="status" value="NOT_ANNOTATED_CDS"/>
    <property type="molecule type" value="Genomic_DNA"/>
</dbReference>
<reference evidence="1" key="2">
    <citation type="submission" date="2020-05" db="UniProtKB">
        <authorList>
            <consortium name="EnsemblMetazoa"/>
        </authorList>
    </citation>
    <scope>IDENTIFICATION</scope>
    <source>
        <strain evidence="1">IAEA</strain>
    </source>
</reference>
<reference evidence="2" key="1">
    <citation type="submission" date="2015-01" db="EMBL/GenBank/DDBJ databases">
        <authorList>
            <person name="Aksoy S."/>
            <person name="Warren W."/>
            <person name="Wilson R.K."/>
        </authorList>
    </citation>
    <scope>NUCLEOTIDE SEQUENCE [LARGE SCALE GENOMIC DNA]</scope>
    <source>
        <strain evidence="2">IAEA</strain>
    </source>
</reference>
<evidence type="ECO:0000313" key="2">
    <source>
        <dbReference type="Proteomes" id="UP000092460"/>
    </source>
</evidence>
<name>A0A1B0BEE4_9MUSC</name>
<dbReference type="EMBL" id="JXJN01012868">
    <property type="status" value="NOT_ANNOTATED_CDS"/>
    <property type="molecule type" value="Genomic_DNA"/>
</dbReference>
<evidence type="ECO:0000313" key="1">
    <source>
        <dbReference type="EnsemblMetazoa" id="GPPI027311-PA"/>
    </source>
</evidence>
<dbReference type="Proteomes" id="UP000092460">
    <property type="component" value="Unassembled WGS sequence"/>
</dbReference>
<proteinExistence type="predicted"/>